<keyword evidence="1" id="KW-1133">Transmembrane helix</keyword>
<protein>
    <submittedName>
        <fullName evidence="2">Hypothetical chloroplast RF89</fullName>
    </submittedName>
</protein>
<organism evidence="2">
    <name type="scientific">Climaconeis sp</name>
    <dbReference type="NCBI Taxonomy" id="2846830"/>
    <lineage>
        <taxon>Eukaryota</taxon>
        <taxon>Sar</taxon>
        <taxon>Stramenopiles</taxon>
        <taxon>Ochrophyta</taxon>
        <taxon>Bacillariophyta</taxon>
        <taxon>Bacillariophyceae</taxon>
        <taxon>Bacillariophycidae</taxon>
        <taxon>Naviculales</taxon>
        <taxon>Berkeleyaceae</taxon>
        <taxon>Climaconeis</taxon>
    </lineage>
</organism>
<geneLocation type="plastid" evidence="2"/>
<keyword evidence="1" id="KW-0812">Transmembrane</keyword>
<accession>A0A8F8SR22</accession>
<feature type="transmembrane region" description="Helical" evidence="1">
    <location>
        <begin position="193"/>
        <end position="214"/>
    </location>
</feature>
<feature type="transmembrane region" description="Helical" evidence="1">
    <location>
        <begin position="150"/>
        <end position="173"/>
    </location>
</feature>
<proteinExistence type="predicted"/>
<dbReference type="EMBL" id="MZ365053">
    <property type="protein sequence ID" value="QYB18964.1"/>
    <property type="molecule type" value="Genomic_DNA"/>
</dbReference>
<reference evidence="2" key="1">
    <citation type="journal article" date="2021" name="Int. J. Mol. Sci.">
        <title>Extreme Enlargement of the Inverted Repeat Region in the Plastid Genomes of Diatoms from the Genus Climaconeis.</title>
        <authorList>
            <person name="Gastineau R."/>
            <person name="Davidovich N.A."/>
            <person name="Davidovich O.I."/>
            <person name="Lemieux C."/>
            <person name="Turmel M."/>
            <person name="Wrobel R.J."/>
            <person name="Witkowski A."/>
        </authorList>
    </citation>
    <scope>NUCLEOTIDE SEQUENCE</scope>
    <source>
        <strain evidence="2">SZCZ1890</strain>
    </source>
</reference>
<name>A0A8F8SR22_9STRA</name>
<dbReference type="AlphaFoldDB" id="A0A8F8SR22"/>
<dbReference type="EMBL" id="MZ365053">
    <property type="protein sequence ID" value="QYB18905.1"/>
    <property type="molecule type" value="Genomic_DNA"/>
</dbReference>
<sequence>MFFNFFNSKKFVFRIDFEIVRDEFYNSVSFLFEKFAGLFGYPENPGMPTYYPFEWATSPKGLLLKSLPKHQAVPASMQPQNLVNMLFGDTPQLDPIVKSTYTTGHEGFYNFYVLHYQNMYFLPDWLSKFLQIQFDICIDTEVLDTIQKNLFVFLIVYGEIVFIRTCFFWFLTINPYTYPWVLAVALVDWTDDVLQGFTPSIFGVNITSAIYMMIIGRLADSLNHLVFTMPYLPSEGEKTTLFINGEVKRVIIFHYLPNLWYNYPIPNELREHWYNKEPEVLEFMQKAYGELGIKFTPDNITKTDIDPFDPETKERLFSIYEKLLSIYGSLVIPDNQNYIDINYFIPIDLINNLINI</sequence>
<evidence type="ECO:0000313" key="2">
    <source>
        <dbReference type="EMBL" id="QYB18905.1"/>
    </source>
</evidence>
<gene>
    <name evidence="2" type="primary">ycf89</name>
</gene>
<evidence type="ECO:0000256" key="1">
    <source>
        <dbReference type="SAM" id="Phobius"/>
    </source>
</evidence>
<keyword evidence="1" id="KW-0472">Membrane</keyword>
<keyword evidence="2" id="KW-0934">Plastid</keyword>